<protein>
    <submittedName>
        <fullName evidence="2">Uncharacterized protein</fullName>
    </submittedName>
</protein>
<organism evidence="2 3">
    <name type="scientific">Fusarium fujikuroi</name>
    <name type="common">Bakanae and foot rot disease fungus</name>
    <name type="synonym">Gibberella fujikuroi</name>
    <dbReference type="NCBI Taxonomy" id="5127"/>
    <lineage>
        <taxon>Eukaryota</taxon>
        <taxon>Fungi</taxon>
        <taxon>Dikarya</taxon>
        <taxon>Ascomycota</taxon>
        <taxon>Pezizomycotina</taxon>
        <taxon>Sordariomycetes</taxon>
        <taxon>Hypocreomycetidae</taxon>
        <taxon>Hypocreales</taxon>
        <taxon>Nectriaceae</taxon>
        <taxon>Fusarium</taxon>
        <taxon>Fusarium fujikuroi species complex</taxon>
    </lineage>
</organism>
<feature type="non-terminal residue" evidence="2">
    <location>
        <position position="1"/>
    </location>
</feature>
<comment type="caution">
    <text evidence="2">The sequence shown here is derived from an EMBL/GenBank/DDBJ whole genome shotgun (WGS) entry which is preliminary data.</text>
</comment>
<evidence type="ECO:0000313" key="3">
    <source>
        <dbReference type="Proteomes" id="UP000760494"/>
    </source>
</evidence>
<feature type="region of interest" description="Disordered" evidence="1">
    <location>
        <begin position="71"/>
        <end position="98"/>
    </location>
</feature>
<accession>A0A9Q9RSH5</accession>
<evidence type="ECO:0000313" key="2">
    <source>
        <dbReference type="EMBL" id="VTT74295.1"/>
    </source>
</evidence>
<dbReference type="AlphaFoldDB" id="A0A9Q9RSH5"/>
<gene>
    <name evidence="2" type="ORF">C2S_9552</name>
</gene>
<proteinExistence type="predicted"/>
<sequence length="127" mass="15034">MKPVDKQAKFIWNQSWMALPHSTHGGHTQKRAVNECYQRLFKTEWKRCIVGTCPERAGYAQTDKMIRDQRTRDYGQQLQRPWHAPKHRFNPPSGQNSQALDIANMATFEVKDKSVYQKRFDRFRTHG</sequence>
<reference evidence="2" key="1">
    <citation type="submission" date="2019-05" db="EMBL/GenBank/DDBJ databases">
        <authorList>
            <person name="Piombo E."/>
        </authorList>
    </citation>
    <scope>NUCLEOTIDE SEQUENCE</scope>
    <source>
        <strain evidence="2">C2S</strain>
    </source>
</reference>
<dbReference type="EMBL" id="CABFJX010000373">
    <property type="protein sequence ID" value="VTT74295.1"/>
    <property type="molecule type" value="Genomic_DNA"/>
</dbReference>
<name>A0A9Q9RSH5_FUSFU</name>
<evidence type="ECO:0000256" key="1">
    <source>
        <dbReference type="SAM" id="MobiDB-lite"/>
    </source>
</evidence>
<dbReference type="Proteomes" id="UP000760494">
    <property type="component" value="Unassembled WGS sequence"/>
</dbReference>